<name>A0A0H3B2T8_YERPY</name>
<dbReference type="AlphaFoldDB" id="A0A0H3B2T8"/>
<protein>
    <recommendedName>
        <fullName evidence="2">DUF3990 domain-containing protein</fullName>
    </recommendedName>
</protein>
<sequence>MYLSKPSIIYGFHGMDEDAALPILLKKDNFKHSNNSYDWLGNGVYFWENNYERAIQYAIEDKARKNSRIKKPFVLGAIIDLGNCLDLFDQKHIDFLKFSFEEMLGSLNSQKKEIPVNKKFGNSDFDFRCRELDCAVIRYAHTLAKKEGKPFDSVRAAFLEGNPLYEGAKFYEKNHIQIAVLNPNCIKGVFYPREKVVYP</sequence>
<gene>
    <name evidence="1" type="ordered locus">YPK_2406</name>
</gene>
<accession>A0A0H3B2T8</accession>
<dbReference type="SUPFAM" id="SSF56399">
    <property type="entry name" value="ADP-ribosylation"/>
    <property type="match status" value="1"/>
</dbReference>
<evidence type="ECO:0000313" key="1">
    <source>
        <dbReference type="EMBL" id="ACA68683.1"/>
    </source>
</evidence>
<evidence type="ECO:0008006" key="2">
    <source>
        <dbReference type="Google" id="ProtNLM"/>
    </source>
</evidence>
<organism evidence="1">
    <name type="scientific">Yersinia pseudotuberculosis serotype O:3 (strain YPIII)</name>
    <dbReference type="NCBI Taxonomy" id="502800"/>
    <lineage>
        <taxon>Bacteria</taxon>
        <taxon>Pseudomonadati</taxon>
        <taxon>Pseudomonadota</taxon>
        <taxon>Gammaproteobacteria</taxon>
        <taxon>Enterobacterales</taxon>
        <taxon>Yersiniaceae</taxon>
        <taxon>Yersinia</taxon>
    </lineage>
</organism>
<proteinExistence type="predicted"/>
<reference evidence="1" key="1">
    <citation type="submission" date="2008-02" db="EMBL/GenBank/DDBJ databases">
        <title>Complete sequence of Yersinia pseudotuberculosis YPIII.</title>
        <authorList>
            <consortium name="US DOE Joint Genome Institute"/>
            <person name="Challacombe J.F."/>
            <person name="Bruce D."/>
            <person name="Detter J.C."/>
            <person name="Green L."/>
            <person name="Land M."/>
            <person name="Munk C."/>
            <person name="Lindler L.E."/>
            <person name="Nikolich M.P."/>
            <person name="Brettin T."/>
        </authorList>
    </citation>
    <scope>NUCLEOTIDE SEQUENCE</scope>
    <source>
        <strain evidence="1">YPIII</strain>
    </source>
</reference>
<dbReference type="EMBL" id="CP000950">
    <property type="protein sequence ID" value="ACA68683.1"/>
    <property type="molecule type" value="Genomic_DNA"/>
</dbReference>
<dbReference type="KEGG" id="ypy:YPK_2406"/>
<dbReference type="PATRIC" id="fig|502800.11.peg.3092"/>
<dbReference type="RefSeq" id="WP_011192173.1">
    <property type="nucleotide sequence ID" value="NZ_CP009792.1"/>
</dbReference>